<reference evidence="1" key="1">
    <citation type="journal article" date="2023" name="Insect Mol. Biol.">
        <title>Genome sequencing provides insights into the evolution of gene families encoding plant cell wall-degrading enzymes in longhorned beetles.</title>
        <authorList>
            <person name="Shin N.R."/>
            <person name="Okamura Y."/>
            <person name="Kirsch R."/>
            <person name="Pauchet Y."/>
        </authorList>
    </citation>
    <scope>NUCLEOTIDE SEQUENCE</scope>
    <source>
        <strain evidence="1">AMC_N1</strain>
    </source>
</reference>
<sequence length="61" mass="6961">EKNAMRSYDQVIAIMVEHAIKKTQWVNIIASVLQVTVEDSATQKNPVFRVCITNLIYILVN</sequence>
<accession>A0AAV8Z6C3</accession>
<comment type="caution">
    <text evidence="1">The sequence shown here is derived from an EMBL/GenBank/DDBJ whole genome shotgun (WGS) entry which is preliminary data.</text>
</comment>
<name>A0AAV8Z6C3_9CUCU</name>
<keyword evidence="2" id="KW-1185">Reference proteome</keyword>
<dbReference type="AlphaFoldDB" id="A0AAV8Z6C3"/>
<evidence type="ECO:0000313" key="1">
    <source>
        <dbReference type="EMBL" id="KAJ8958941.1"/>
    </source>
</evidence>
<dbReference type="EMBL" id="JAPWTK010000015">
    <property type="protein sequence ID" value="KAJ8958941.1"/>
    <property type="molecule type" value="Genomic_DNA"/>
</dbReference>
<feature type="non-terminal residue" evidence="1">
    <location>
        <position position="1"/>
    </location>
</feature>
<dbReference type="Proteomes" id="UP001162162">
    <property type="component" value="Unassembled WGS sequence"/>
</dbReference>
<proteinExistence type="predicted"/>
<evidence type="ECO:0000313" key="2">
    <source>
        <dbReference type="Proteomes" id="UP001162162"/>
    </source>
</evidence>
<protein>
    <submittedName>
        <fullName evidence="1">Uncharacterized protein</fullName>
    </submittedName>
</protein>
<gene>
    <name evidence="1" type="ORF">NQ318_019711</name>
</gene>
<organism evidence="1 2">
    <name type="scientific">Aromia moschata</name>
    <dbReference type="NCBI Taxonomy" id="1265417"/>
    <lineage>
        <taxon>Eukaryota</taxon>
        <taxon>Metazoa</taxon>
        <taxon>Ecdysozoa</taxon>
        <taxon>Arthropoda</taxon>
        <taxon>Hexapoda</taxon>
        <taxon>Insecta</taxon>
        <taxon>Pterygota</taxon>
        <taxon>Neoptera</taxon>
        <taxon>Endopterygota</taxon>
        <taxon>Coleoptera</taxon>
        <taxon>Polyphaga</taxon>
        <taxon>Cucujiformia</taxon>
        <taxon>Chrysomeloidea</taxon>
        <taxon>Cerambycidae</taxon>
        <taxon>Cerambycinae</taxon>
        <taxon>Callichromatini</taxon>
        <taxon>Aromia</taxon>
    </lineage>
</organism>